<dbReference type="Pfam" id="PF00662">
    <property type="entry name" value="Proton_antipo_N"/>
    <property type="match status" value="1"/>
</dbReference>
<feature type="transmembrane region" description="Helical" evidence="6">
    <location>
        <begin position="87"/>
        <end position="106"/>
    </location>
</feature>
<keyword evidence="3 6" id="KW-1133">Transmembrane helix</keyword>
<evidence type="ECO:0000259" key="7">
    <source>
        <dbReference type="Pfam" id="PF00361"/>
    </source>
</evidence>
<feature type="domain" description="NADH:quinone oxidoreductase/Mrp antiporter transmembrane" evidence="7">
    <location>
        <begin position="138"/>
        <end position="423"/>
    </location>
</feature>
<evidence type="ECO:0000256" key="5">
    <source>
        <dbReference type="RuleBase" id="RU000320"/>
    </source>
</evidence>
<dbReference type="GO" id="GO:0016020">
    <property type="term" value="C:membrane"/>
    <property type="evidence" value="ECO:0007669"/>
    <property type="project" value="UniProtKB-SubCell"/>
</dbReference>
<evidence type="ECO:0000256" key="1">
    <source>
        <dbReference type="ARBA" id="ARBA00004127"/>
    </source>
</evidence>
<dbReference type="InterPro" id="IPR003945">
    <property type="entry name" value="NU5C-like"/>
</dbReference>
<keyword evidence="4 6" id="KW-0472">Membrane</keyword>
<dbReference type="GO" id="GO:0042773">
    <property type="term" value="P:ATP synthesis coupled electron transport"/>
    <property type="evidence" value="ECO:0007669"/>
    <property type="project" value="InterPro"/>
</dbReference>
<dbReference type="GO" id="GO:0003954">
    <property type="term" value="F:NADH dehydrogenase activity"/>
    <property type="evidence" value="ECO:0007669"/>
    <property type="project" value="TreeGrafter"/>
</dbReference>
<evidence type="ECO:0000259" key="8">
    <source>
        <dbReference type="Pfam" id="PF00662"/>
    </source>
</evidence>
<dbReference type="Proteomes" id="UP000242753">
    <property type="component" value="Chromosome I"/>
</dbReference>
<evidence type="ECO:0000313" key="9">
    <source>
        <dbReference type="EMBL" id="CEN32328.1"/>
    </source>
</evidence>
<evidence type="ECO:0000256" key="2">
    <source>
        <dbReference type="ARBA" id="ARBA00022692"/>
    </source>
</evidence>
<feature type="transmembrane region" description="Helical" evidence="6">
    <location>
        <begin position="491"/>
        <end position="513"/>
    </location>
</feature>
<gene>
    <name evidence="9" type="primary">nuoL</name>
    <name evidence="9" type="ORF">WEOB_400</name>
</gene>
<dbReference type="Pfam" id="PF00361">
    <property type="entry name" value="Proton_antipo_M"/>
    <property type="match status" value="1"/>
</dbReference>
<evidence type="ECO:0000256" key="6">
    <source>
        <dbReference type="SAM" id="Phobius"/>
    </source>
</evidence>
<feature type="transmembrane region" description="Helical" evidence="6">
    <location>
        <begin position="332"/>
        <end position="355"/>
    </location>
</feature>
<dbReference type="RefSeq" id="WP_281263867.1">
    <property type="nucleotide sequence ID" value="NZ_LN774881.1"/>
</dbReference>
<dbReference type="PANTHER" id="PTHR42829">
    <property type="entry name" value="NADH-UBIQUINONE OXIDOREDUCTASE CHAIN 5"/>
    <property type="match status" value="1"/>
</dbReference>
<feature type="transmembrane region" description="Helical" evidence="6">
    <location>
        <begin position="213"/>
        <end position="229"/>
    </location>
</feature>
<dbReference type="PANTHER" id="PTHR42829:SF2">
    <property type="entry name" value="NADH-UBIQUINONE OXIDOREDUCTASE CHAIN 5"/>
    <property type="match status" value="1"/>
</dbReference>
<feature type="transmembrane region" description="Helical" evidence="6">
    <location>
        <begin position="143"/>
        <end position="162"/>
    </location>
</feature>
<feature type="transmembrane region" description="Helical" evidence="6">
    <location>
        <begin position="174"/>
        <end position="193"/>
    </location>
</feature>
<evidence type="ECO:0000313" key="10">
    <source>
        <dbReference type="Proteomes" id="UP000242753"/>
    </source>
</evidence>
<feature type="transmembrane region" description="Helical" evidence="6">
    <location>
        <begin position="308"/>
        <end position="326"/>
    </location>
</feature>
<feature type="transmembrane region" description="Helical" evidence="6">
    <location>
        <begin position="594"/>
        <end position="616"/>
    </location>
</feature>
<reference evidence="10" key="1">
    <citation type="submission" date="2015-01" db="EMBL/GenBank/DDBJ databases">
        <authorList>
            <person name="Manzano-Marin A."/>
            <person name="Manzano-Marin A."/>
        </authorList>
    </citation>
    <scope>NUCLEOTIDE SEQUENCE [LARGE SCALE GENOMIC DNA]</scope>
    <source>
        <strain evidence="10">obscurior</strain>
    </source>
</reference>
<dbReference type="EMBL" id="LN774881">
    <property type="protein sequence ID" value="CEN32328.1"/>
    <property type="molecule type" value="Genomic_DNA"/>
</dbReference>
<accession>A0A0H5BX78</accession>
<feature type="domain" description="NADH-Ubiquinone oxidoreductase (complex I) chain 5 N-terminal" evidence="8">
    <location>
        <begin position="71"/>
        <end position="121"/>
    </location>
</feature>
<name>A0A0H5BX78_9ENTR</name>
<keyword evidence="10" id="KW-1185">Reference proteome</keyword>
<feature type="transmembrane region" description="Helical" evidence="6">
    <location>
        <begin position="375"/>
        <end position="393"/>
    </location>
</feature>
<dbReference type="InterPro" id="IPR001750">
    <property type="entry name" value="ND/Mrp_TM"/>
</dbReference>
<dbReference type="GO" id="GO:0015990">
    <property type="term" value="P:electron transport coupled proton transport"/>
    <property type="evidence" value="ECO:0007669"/>
    <property type="project" value="TreeGrafter"/>
</dbReference>
<dbReference type="STRING" id="1594731.WEOB_400"/>
<comment type="subcellular location">
    <subcellularLocation>
        <location evidence="1">Endomembrane system</location>
        <topology evidence="1">Multi-pass membrane protein</topology>
    </subcellularLocation>
    <subcellularLocation>
        <location evidence="5">Membrane</location>
        <topology evidence="5">Multi-pass membrane protein</topology>
    </subcellularLocation>
</comment>
<dbReference type="PATRIC" id="fig|1594731.3.peg.378"/>
<dbReference type="PRINTS" id="PR01435">
    <property type="entry name" value="NPOXDRDTASE5"/>
</dbReference>
<dbReference type="AlphaFoldDB" id="A0A0H5BX78"/>
<organism evidence="9 10">
    <name type="scientific">Candidatus Westeberhardia cardiocondylae</name>
    <dbReference type="NCBI Taxonomy" id="1594731"/>
    <lineage>
        <taxon>Bacteria</taxon>
        <taxon>Pseudomonadati</taxon>
        <taxon>Pseudomonadota</taxon>
        <taxon>Gammaproteobacteria</taxon>
        <taxon>Enterobacterales</taxon>
        <taxon>Enterobacteriaceae</taxon>
        <taxon>ant endosymbionts</taxon>
        <taxon>Candidatus Westeberhardia</taxon>
    </lineage>
</organism>
<dbReference type="NCBIfam" id="NF005141">
    <property type="entry name" value="PRK06590.1"/>
    <property type="match status" value="1"/>
</dbReference>
<dbReference type="PRINTS" id="PR01434">
    <property type="entry name" value="NADHDHGNASE5"/>
</dbReference>
<dbReference type="NCBIfam" id="TIGR01974">
    <property type="entry name" value="NDH_I_L"/>
    <property type="match status" value="1"/>
</dbReference>
<dbReference type="InterPro" id="IPR018393">
    <property type="entry name" value="NADHpl_OxRdtase_5_subgr"/>
</dbReference>
<evidence type="ECO:0000256" key="3">
    <source>
        <dbReference type="ARBA" id="ARBA00022989"/>
    </source>
</evidence>
<feature type="transmembrane region" description="Helical" evidence="6">
    <location>
        <begin position="280"/>
        <end position="301"/>
    </location>
</feature>
<feature type="transmembrane region" description="Helical" evidence="6">
    <location>
        <begin position="451"/>
        <end position="471"/>
    </location>
</feature>
<feature type="transmembrane region" description="Helical" evidence="6">
    <location>
        <begin position="118"/>
        <end position="137"/>
    </location>
</feature>
<feature type="transmembrane region" description="Helical" evidence="6">
    <location>
        <begin position="569"/>
        <end position="588"/>
    </location>
</feature>
<dbReference type="GO" id="GO:0012505">
    <property type="term" value="C:endomembrane system"/>
    <property type="evidence" value="ECO:0007669"/>
    <property type="project" value="UniProtKB-SubCell"/>
</dbReference>
<dbReference type="InterPro" id="IPR001516">
    <property type="entry name" value="Proton_antipo_N"/>
</dbReference>
<sequence length="623" mass="72011">MNLLFLIPISPLIGFLLLTYPKWKNNKTYSTSIGIGSIGISAIINAWVGIKFLLLNNEKEKIYFKQHLWDWISLDKFNITITLHLDGLSFTMMSIIVNIGFIILLYSTWYMNMNKDYACFFSYTNLFMSNMIFLVLVDNLLSMYFFWEIVGFCSYLLIGFYNKIPKNGTAAIKSFITTRISDIFLLLSLLLIYTQLETLNFHNLSQLDEKNSPIIKISISILLLIGAIGKSAQFPFHTWLTSAMVGPTPVSALIHATTMVTSGIYLIARTHEIFINTPKILNILCILSIITILISGTSALTQKNIKKILAYSTISQLGYIFLSLSIQAWHAAIFHLMIHSFFKALLFLSSGALILACNHEQNIFKMGGLQKTLPLIYISFMIGSSALTGIPWISSGFYSKEQIFHFILQHNNILILGEILGTLLTTMYTFRMIFIIFYGKSKIIPKNKKNIFCNFSLFILSILSTFIGSYITPPLKEIFPKNNQEIPINIFQVQWIYGTLIIIGSYFITKFWIEKKHTLKDFKKLMKLQNSISSFFYQGWKLNLIYEYILQRPYYKIIQYVSKDPINKYFETYLIIIINYITHIFLNIENNKKIYKWYIPSIGINIILIITFLFFLSDYTKLK</sequence>
<feature type="transmembrane region" description="Helical" evidence="6">
    <location>
        <begin position="6"/>
        <end position="23"/>
    </location>
</feature>
<feature type="transmembrane region" description="Helical" evidence="6">
    <location>
        <begin position="413"/>
        <end position="439"/>
    </location>
</feature>
<protein>
    <submittedName>
        <fullName evidence="9">NADH-quinone oxidoreductase subunit L</fullName>
    </submittedName>
</protein>
<evidence type="ECO:0000256" key="4">
    <source>
        <dbReference type="ARBA" id="ARBA00023136"/>
    </source>
</evidence>
<dbReference type="KEGG" id="wca:WEOB_400"/>
<dbReference type="GO" id="GO:0008137">
    <property type="term" value="F:NADH dehydrogenase (ubiquinone) activity"/>
    <property type="evidence" value="ECO:0007669"/>
    <property type="project" value="InterPro"/>
</dbReference>
<feature type="transmembrane region" description="Helical" evidence="6">
    <location>
        <begin position="35"/>
        <end position="54"/>
    </location>
</feature>
<keyword evidence="2 5" id="KW-0812">Transmembrane</keyword>
<proteinExistence type="predicted"/>